<organism evidence="1 2">
    <name type="scientific">Agaribacter flavus</name>
    <dbReference type="NCBI Taxonomy" id="1902781"/>
    <lineage>
        <taxon>Bacteria</taxon>
        <taxon>Pseudomonadati</taxon>
        <taxon>Pseudomonadota</taxon>
        <taxon>Gammaproteobacteria</taxon>
        <taxon>Alteromonadales</taxon>
        <taxon>Alteromonadaceae</taxon>
        <taxon>Agaribacter</taxon>
    </lineage>
</organism>
<protein>
    <submittedName>
        <fullName evidence="1">Uncharacterized protein</fullName>
    </submittedName>
</protein>
<keyword evidence="2" id="KW-1185">Reference proteome</keyword>
<evidence type="ECO:0000313" key="1">
    <source>
        <dbReference type="EMBL" id="MFC3121430.1"/>
    </source>
</evidence>
<dbReference type="Proteomes" id="UP001595478">
    <property type="component" value="Unassembled WGS sequence"/>
</dbReference>
<dbReference type="EMBL" id="JBHRSW010000011">
    <property type="protein sequence ID" value="MFC3121430.1"/>
    <property type="molecule type" value="Genomic_DNA"/>
</dbReference>
<evidence type="ECO:0000313" key="2">
    <source>
        <dbReference type="Proteomes" id="UP001595478"/>
    </source>
</evidence>
<name>A0ABV7FQK6_9ALTE</name>
<sequence length="162" mass="17967">MGDAFSPISQKFVDSLVYLSVCKAAHTIKCLVHWETIGDGGGQLIVPFSQDAICVNPLTWTKDDRYADKALHLGADSISGQYVLDNSLMNKKANFDEPLITTKFTGAKRKDGLLYVNDPTHSQYAALGLMSDHAMHGVNFAIFHMNIRENASLRAKSFMKER</sequence>
<comment type="caution">
    <text evidence="1">The sequence shown here is derived from an EMBL/GenBank/DDBJ whole genome shotgun (WGS) entry which is preliminary data.</text>
</comment>
<dbReference type="RefSeq" id="WP_376919567.1">
    <property type="nucleotide sequence ID" value="NZ_JBHRSW010000011.1"/>
</dbReference>
<proteinExistence type="predicted"/>
<accession>A0ABV7FQK6</accession>
<reference evidence="2" key="1">
    <citation type="journal article" date="2019" name="Int. J. Syst. Evol. Microbiol.">
        <title>The Global Catalogue of Microorganisms (GCM) 10K type strain sequencing project: providing services to taxonomists for standard genome sequencing and annotation.</title>
        <authorList>
            <consortium name="The Broad Institute Genomics Platform"/>
            <consortium name="The Broad Institute Genome Sequencing Center for Infectious Disease"/>
            <person name="Wu L."/>
            <person name="Ma J."/>
        </authorList>
    </citation>
    <scope>NUCLEOTIDE SEQUENCE [LARGE SCALE GENOMIC DNA]</scope>
    <source>
        <strain evidence="2">KCTC 52473</strain>
    </source>
</reference>
<gene>
    <name evidence="1" type="ORF">ACFOHL_07335</name>
</gene>